<dbReference type="InterPro" id="IPR002921">
    <property type="entry name" value="Fungal_lipase-type"/>
</dbReference>
<dbReference type="EMBL" id="FNRL01000003">
    <property type="protein sequence ID" value="SEA13578.1"/>
    <property type="molecule type" value="Genomic_DNA"/>
</dbReference>
<feature type="domain" description="Fungal lipase-type" evidence="2">
    <location>
        <begin position="87"/>
        <end position="238"/>
    </location>
</feature>
<dbReference type="InterPro" id="IPR029058">
    <property type="entry name" value="AB_hydrolase_fold"/>
</dbReference>
<dbReference type="CDD" id="cd00519">
    <property type="entry name" value="Lipase_3"/>
    <property type="match status" value="1"/>
</dbReference>
<feature type="chain" id="PRO_5011656377" evidence="1">
    <location>
        <begin position="23"/>
        <end position="366"/>
    </location>
</feature>
<sequence>MRFRFLLICYVVLLFGNNTTTAQHLKPYFDPAEYSDLLKLVERMGDTPWTKVKSVLPPDYKLVYRAPESGLQNRWDLWTYQQRTGIIVIRGTNGTGTSWLENFYAGMIPAQGTVVLNDSTKVPYRVAKDSAAYVHAGWMLAVAAMGPGMIEKINQYYRQGIHDFIIFGHSQGGVISLLMRSYFEYNDQVPKDITFKTYASAAPKPGNLNYAYDFDYITRGGWALRVVNADDWVPETPFSIQTTKDFAPVSPFMNVKGILKKQKFPVRSVLSYMYGRLDRPGKRASRRMQRILGKTAYKRVKKVLPEYARPGFVKSHSYMPAGIPVILYPVEGYREQFPFDGKNIFIHHSIQAYRWELEKIYKVQVP</sequence>
<evidence type="ECO:0000259" key="2">
    <source>
        <dbReference type="Pfam" id="PF01764"/>
    </source>
</evidence>
<evidence type="ECO:0000313" key="4">
    <source>
        <dbReference type="Proteomes" id="UP000199656"/>
    </source>
</evidence>
<dbReference type="Proteomes" id="UP000199656">
    <property type="component" value="Unassembled WGS sequence"/>
</dbReference>
<evidence type="ECO:0000256" key="1">
    <source>
        <dbReference type="SAM" id="SignalP"/>
    </source>
</evidence>
<dbReference type="GO" id="GO:0006629">
    <property type="term" value="P:lipid metabolic process"/>
    <property type="evidence" value="ECO:0007669"/>
    <property type="project" value="InterPro"/>
</dbReference>
<keyword evidence="1" id="KW-0732">Signal</keyword>
<evidence type="ECO:0000313" key="3">
    <source>
        <dbReference type="EMBL" id="SEA13578.1"/>
    </source>
</evidence>
<proteinExistence type="predicted"/>
<reference evidence="4" key="1">
    <citation type="submission" date="2016-10" db="EMBL/GenBank/DDBJ databases">
        <authorList>
            <person name="Varghese N."/>
            <person name="Submissions S."/>
        </authorList>
    </citation>
    <scope>NUCLEOTIDE SEQUENCE [LARGE SCALE GENOMIC DNA]</scope>
    <source>
        <strain evidence="4">DSM 23920</strain>
    </source>
</reference>
<accession>A0A1H3YR59</accession>
<dbReference type="Pfam" id="PF01764">
    <property type="entry name" value="Lipase_3"/>
    <property type="match status" value="1"/>
</dbReference>
<organism evidence="3 4">
    <name type="scientific">Chitinophaga terrae</name>
    <name type="common">ex Kim and Jung 2007</name>
    <dbReference type="NCBI Taxonomy" id="408074"/>
    <lineage>
        <taxon>Bacteria</taxon>
        <taxon>Pseudomonadati</taxon>
        <taxon>Bacteroidota</taxon>
        <taxon>Chitinophagia</taxon>
        <taxon>Chitinophagales</taxon>
        <taxon>Chitinophagaceae</taxon>
        <taxon>Chitinophaga</taxon>
    </lineage>
</organism>
<protein>
    <submittedName>
        <fullName evidence="3">Lipase (Class 3)</fullName>
    </submittedName>
</protein>
<dbReference type="Gene3D" id="3.40.50.1820">
    <property type="entry name" value="alpha/beta hydrolase"/>
    <property type="match status" value="1"/>
</dbReference>
<dbReference type="SUPFAM" id="SSF53474">
    <property type="entry name" value="alpha/beta-Hydrolases"/>
    <property type="match status" value="1"/>
</dbReference>
<dbReference type="OrthoDB" id="927373at2"/>
<gene>
    <name evidence="3" type="ORF">SAMN05660909_00901</name>
</gene>
<keyword evidence="4" id="KW-1185">Reference proteome</keyword>
<name>A0A1H3YR59_9BACT</name>
<dbReference type="AlphaFoldDB" id="A0A1H3YR59"/>
<feature type="signal peptide" evidence="1">
    <location>
        <begin position="1"/>
        <end position="22"/>
    </location>
</feature>
<dbReference type="STRING" id="408074.SAMN05660909_00901"/>